<evidence type="ECO:0000313" key="2">
    <source>
        <dbReference type="EMBL" id="MTE13978.1"/>
    </source>
</evidence>
<dbReference type="PROSITE" id="PS51186">
    <property type="entry name" value="GNAT"/>
    <property type="match status" value="1"/>
</dbReference>
<dbReference type="Pfam" id="PF00583">
    <property type="entry name" value="Acetyltransf_1"/>
    <property type="match status" value="1"/>
</dbReference>
<evidence type="ECO:0000259" key="1">
    <source>
        <dbReference type="PROSITE" id="PS51186"/>
    </source>
</evidence>
<keyword evidence="3" id="KW-1185">Reference proteome</keyword>
<keyword evidence="2" id="KW-0808">Transferase</keyword>
<accession>A0A6I3KYH6</accession>
<evidence type="ECO:0000313" key="3">
    <source>
        <dbReference type="Proteomes" id="UP000432464"/>
    </source>
</evidence>
<organism evidence="2 3">
    <name type="scientific">Nocardia aurantiaca</name>
    <dbReference type="NCBI Taxonomy" id="2675850"/>
    <lineage>
        <taxon>Bacteria</taxon>
        <taxon>Bacillati</taxon>
        <taxon>Actinomycetota</taxon>
        <taxon>Actinomycetes</taxon>
        <taxon>Mycobacteriales</taxon>
        <taxon>Nocardiaceae</taxon>
        <taxon>Nocardia</taxon>
    </lineage>
</organism>
<dbReference type="Gene3D" id="3.40.630.30">
    <property type="match status" value="1"/>
</dbReference>
<dbReference type="SUPFAM" id="SSF55729">
    <property type="entry name" value="Acyl-CoA N-acyltransferases (Nat)"/>
    <property type="match status" value="1"/>
</dbReference>
<name>A0A6I3KYH6_9NOCA</name>
<dbReference type="InterPro" id="IPR000182">
    <property type="entry name" value="GNAT_dom"/>
</dbReference>
<dbReference type="InterPro" id="IPR016181">
    <property type="entry name" value="Acyl_CoA_acyltransferase"/>
</dbReference>
<feature type="domain" description="N-acetyltransferase" evidence="1">
    <location>
        <begin position="115"/>
        <end position="256"/>
    </location>
</feature>
<dbReference type="Proteomes" id="UP000432464">
    <property type="component" value="Unassembled WGS sequence"/>
</dbReference>
<proteinExistence type="predicted"/>
<gene>
    <name evidence="2" type="ORF">GLP40_14525</name>
</gene>
<dbReference type="GO" id="GO:0016747">
    <property type="term" value="F:acyltransferase activity, transferring groups other than amino-acyl groups"/>
    <property type="evidence" value="ECO:0007669"/>
    <property type="project" value="InterPro"/>
</dbReference>
<dbReference type="AlphaFoldDB" id="A0A6I3KYH6"/>
<comment type="caution">
    <text evidence="2">The sequence shown here is derived from an EMBL/GenBank/DDBJ whole genome shotgun (WGS) entry which is preliminary data.</text>
</comment>
<sequence>MDHNVAEHACHLHRHLPGARVHKDAELVIADSGSDSSIFNIVAAARFPVDAADRVARATTTIHSTGRPFSWLLGPSSEPAGLSGLLTASGWSATSTEPALHRPLLQLPRTRPGELELRLVCTPGQVMDFATVLSGTWDPPDTLIPRFFAAVTPGILTADCRARYLVGYLDGRPACTAEVFLSTDVAGIYNVATLPEYRRRGHARTMTTAALHAAHDAGYHHAVVQAGAATESLCRELGFVECGRLTTYCRIPPEPR</sequence>
<protein>
    <submittedName>
        <fullName evidence="2">GNAT family N-acetyltransferase</fullName>
    </submittedName>
</protein>
<reference evidence="2 3" key="1">
    <citation type="submission" date="2019-11" db="EMBL/GenBank/DDBJ databases">
        <title>Nocardia sp. nov. CT2-14 isolated from soil.</title>
        <authorList>
            <person name="Kanchanasin P."/>
            <person name="Tanasupawat S."/>
            <person name="Yuki M."/>
            <person name="Kudo T."/>
        </authorList>
    </citation>
    <scope>NUCLEOTIDE SEQUENCE [LARGE SCALE GENOMIC DNA]</scope>
    <source>
        <strain evidence="2 3">CT2-14</strain>
    </source>
</reference>
<dbReference type="EMBL" id="WMBB01000006">
    <property type="protein sequence ID" value="MTE13978.1"/>
    <property type="molecule type" value="Genomic_DNA"/>
</dbReference>
<dbReference type="CDD" id="cd04301">
    <property type="entry name" value="NAT_SF"/>
    <property type="match status" value="1"/>
</dbReference>